<evidence type="ECO:0000313" key="2">
    <source>
        <dbReference type="Proteomes" id="UP001497382"/>
    </source>
</evidence>
<dbReference type="AlphaFoldDB" id="A0AAV1Z3E0"/>
<gene>
    <name evidence="1" type="ORF">LARSCL_LOCUS2196</name>
</gene>
<evidence type="ECO:0000313" key="1">
    <source>
        <dbReference type="EMBL" id="CAL1264860.1"/>
    </source>
</evidence>
<organism evidence="1 2">
    <name type="scientific">Larinioides sclopetarius</name>
    <dbReference type="NCBI Taxonomy" id="280406"/>
    <lineage>
        <taxon>Eukaryota</taxon>
        <taxon>Metazoa</taxon>
        <taxon>Ecdysozoa</taxon>
        <taxon>Arthropoda</taxon>
        <taxon>Chelicerata</taxon>
        <taxon>Arachnida</taxon>
        <taxon>Araneae</taxon>
        <taxon>Araneomorphae</taxon>
        <taxon>Entelegynae</taxon>
        <taxon>Araneoidea</taxon>
        <taxon>Araneidae</taxon>
        <taxon>Larinioides</taxon>
    </lineage>
</organism>
<feature type="non-terminal residue" evidence="1">
    <location>
        <position position="65"/>
    </location>
</feature>
<sequence length="65" mass="7062">MLVILGSDVPLKKAVVSVRVQSTSIARRSIEIMRGSKPIASGRLSNGCQASNKRKLNLSENIRLN</sequence>
<reference evidence="1 2" key="1">
    <citation type="submission" date="2024-04" db="EMBL/GenBank/DDBJ databases">
        <authorList>
            <person name="Rising A."/>
            <person name="Reimegard J."/>
            <person name="Sonavane S."/>
            <person name="Akerstrom W."/>
            <person name="Nylinder S."/>
            <person name="Hedman E."/>
            <person name="Kallberg Y."/>
        </authorList>
    </citation>
    <scope>NUCLEOTIDE SEQUENCE [LARGE SCALE GENOMIC DNA]</scope>
</reference>
<name>A0AAV1Z3E0_9ARAC</name>
<comment type="caution">
    <text evidence="1">The sequence shown here is derived from an EMBL/GenBank/DDBJ whole genome shotgun (WGS) entry which is preliminary data.</text>
</comment>
<dbReference type="Proteomes" id="UP001497382">
    <property type="component" value="Unassembled WGS sequence"/>
</dbReference>
<dbReference type="EMBL" id="CAXIEN010000014">
    <property type="protein sequence ID" value="CAL1264860.1"/>
    <property type="molecule type" value="Genomic_DNA"/>
</dbReference>
<protein>
    <submittedName>
        <fullName evidence="1">Uncharacterized protein</fullName>
    </submittedName>
</protein>
<proteinExistence type="predicted"/>
<keyword evidence="2" id="KW-1185">Reference proteome</keyword>
<accession>A0AAV1Z3E0</accession>